<dbReference type="PANTHER" id="PTHR45710:SF35">
    <property type="entry name" value="C-TYPE LECTIN DOMAIN FAMILY 2 MEMBER D"/>
    <property type="match status" value="1"/>
</dbReference>
<protein>
    <recommendedName>
        <fullName evidence="3">C-type lectin domain-containing protein</fullName>
    </recommendedName>
</protein>
<dbReference type="Ensembl" id="ENSPSTT00000007994.1">
    <property type="protein sequence ID" value="ENSPSTP00000007621.1"/>
    <property type="gene ID" value="ENSPSTG00000005384.1"/>
</dbReference>
<reference evidence="1" key="1">
    <citation type="submission" date="2025-08" db="UniProtKB">
        <authorList>
            <consortium name="Ensembl"/>
        </authorList>
    </citation>
    <scope>IDENTIFICATION</scope>
</reference>
<organism evidence="1 2">
    <name type="scientific">Pavo cristatus</name>
    <name type="common">Indian peafowl</name>
    <name type="synonym">Blue peafowl</name>
    <dbReference type="NCBI Taxonomy" id="9049"/>
    <lineage>
        <taxon>Eukaryota</taxon>
        <taxon>Metazoa</taxon>
        <taxon>Chordata</taxon>
        <taxon>Craniata</taxon>
        <taxon>Vertebrata</taxon>
        <taxon>Euteleostomi</taxon>
        <taxon>Archelosauria</taxon>
        <taxon>Archosauria</taxon>
        <taxon>Dinosauria</taxon>
        <taxon>Saurischia</taxon>
        <taxon>Theropoda</taxon>
        <taxon>Coelurosauria</taxon>
        <taxon>Aves</taxon>
        <taxon>Neognathae</taxon>
        <taxon>Galloanserae</taxon>
        <taxon>Galliformes</taxon>
        <taxon>Phasianidae</taxon>
        <taxon>Phasianinae</taxon>
        <taxon>Pavo</taxon>
    </lineage>
</organism>
<proteinExistence type="predicted"/>
<dbReference type="Gene3D" id="3.10.100.10">
    <property type="entry name" value="Mannose-Binding Protein A, subunit A"/>
    <property type="match status" value="1"/>
</dbReference>
<dbReference type="InterPro" id="IPR050828">
    <property type="entry name" value="C-type_lectin/matrix_domain"/>
</dbReference>
<reference evidence="1" key="2">
    <citation type="submission" date="2025-09" db="UniProtKB">
        <authorList>
            <consortium name="Ensembl"/>
        </authorList>
    </citation>
    <scope>IDENTIFICATION</scope>
</reference>
<dbReference type="Proteomes" id="UP000694428">
    <property type="component" value="Unplaced"/>
</dbReference>
<name>A0A8C9EXY4_PAVCR</name>
<evidence type="ECO:0000313" key="2">
    <source>
        <dbReference type="Proteomes" id="UP000694428"/>
    </source>
</evidence>
<dbReference type="InterPro" id="IPR016186">
    <property type="entry name" value="C-type_lectin-like/link_sf"/>
</dbReference>
<dbReference type="SUPFAM" id="SSF56436">
    <property type="entry name" value="C-type lectin-like"/>
    <property type="match status" value="1"/>
</dbReference>
<sequence length="108" mass="11332">MRVCCPHLSPSTASSADLSLKCIKDKLLPIAGTVLVAALLIKRPSCPPCPTAAPHLPGCPNDGIGVGTQCFYFVEDAADWDGGQRFCLSHGAQLATVESPQELVRWGG</sequence>
<keyword evidence="2" id="KW-1185">Reference proteome</keyword>
<dbReference type="AlphaFoldDB" id="A0A8C9EXY4"/>
<evidence type="ECO:0008006" key="3">
    <source>
        <dbReference type="Google" id="ProtNLM"/>
    </source>
</evidence>
<accession>A0A8C9EXY4</accession>
<evidence type="ECO:0000313" key="1">
    <source>
        <dbReference type="Ensembl" id="ENSPSTP00000007621.1"/>
    </source>
</evidence>
<dbReference type="PANTHER" id="PTHR45710">
    <property type="entry name" value="C-TYPE LECTIN DOMAIN-CONTAINING PROTEIN 180"/>
    <property type="match status" value="1"/>
</dbReference>
<dbReference type="InterPro" id="IPR016187">
    <property type="entry name" value="CTDL_fold"/>
</dbReference>